<protein>
    <submittedName>
        <fullName evidence="5">Cubilin</fullName>
    </submittedName>
</protein>
<dbReference type="InterPro" id="IPR002172">
    <property type="entry name" value="LDrepeatLR_classA_rpt"/>
</dbReference>
<evidence type="ECO:0000313" key="6">
    <source>
        <dbReference type="Proteomes" id="UP000198287"/>
    </source>
</evidence>
<gene>
    <name evidence="5" type="ORF">Fcan01_15121</name>
</gene>
<dbReference type="Proteomes" id="UP000198287">
    <property type="component" value="Unassembled WGS sequence"/>
</dbReference>
<accession>A0A226DWU9</accession>
<feature type="compositionally biased region" description="Basic residues" evidence="3">
    <location>
        <begin position="199"/>
        <end position="210"/>
    </location>
</feature>
<feature type="region of interest" description="Disordered" evidence="3">
    <location>
        <begin position="172"/>
        <end position="233"/>
    </location>
</feature>
<feature type="compositionally biased region" description="Basic and acidic residues" evidence="3">
    <location>
        <begin position="416"/>
        <end position="427"/>
    </location>
</feature>
<dbReference type="OrthoDB" id="6022136at2759"/>
<feature type="region of interest" description="Disordered" evidence="3">
    <location>
        <begin position="279"/>
        <end position="305"/>
    </location>
</feature>
<dbReference type="EMBL" id="LNIX01000009">
    <property type="protein sequence ID" value="OXA49955.1"/>
    <property type="molecule type" value="Genomic_DNA"/>
</dbReference>
<feature type="domain" description="CUB" evidence="4">
    <location>
        <begin position="1038"/>
        <end position="1163"/>
    </location>
</feature>
<comment type="caution">
    <text evidence="5">The sequence shown here is derived from an EMBL/GenBank/DDBJ whole genome shotgun (WGS) entry which is preliminary data.</text>
</comment>
<sequence>MAKLIGGETTPGDIFHPPCPSGYSTHSSEYNPRHHRPRIKLKSKLTLSDHSEVKSAPSFVENSRKLLTPRFSKNLLPRRSRFLPPPCLRTVMLVTFIFVVLNSNLTVSAATDADIEYNNNPNPLTSSSSLSTSPSLSDKPTLITSDFSSSSTRVKSSSEKIAITHQQSFYNSANKNDASNWGGDIRGGGGDDNSDKQKGPHISHNNRHDKKQSSSSSEHYSSSSLSSSSVNSQKNEVVVNLNFHRPLQHFSDSPEKSSASTTPEVIEDHYNELMQADEASTQQADNNPKGSLSEKKITKSSRKKAATQTVIVPILEFNATSPHRISGAYQSILNYNKTRNEIIGVYPNGTGGLGVIIKPRRLESLSYGLKSTPSASSTSSRASAAASSSSSSNSIPFDEEDEENSGSNSNIKKKANKDLEEVDETKSQHVHKTSLQIRRDLSRLVASVGAGIDDDSAAMSKCDHVYISSQNGPKNGTFESPILPIEEGNLITYTCMLMFVARPSERVDINFEEFNVRGTPPECIHEWVDIWTEVEGTDLTDLITTPFSGRYCGKIPPRKRISLYGGIAIGFYSDKNSTDEPIFQGTYSFINESRYVVGTPVPRTLCSYTILASSNKGIGELLSPTYPGVYPKNLSCSYKFIGSPGQRVRIEFRDFDVFYGGQHCPFDDVKVYDGADPTSPLIGTYCGQQRNLVIYSSEHMMLVTFTTLDRNTDSQNRGFSAVYEFSNSFVKLDFIEKNMGDHIRGTECDQRILSKGQSSGVVYSPNYPFPYLPKIVCRYFVYGLQDQQNLERVRLSFEIFDVPSQSNSAEDEVNQSDVKRCGDGFLKVYLKGQEVIQAYDKADYEFCGKELPHSVVSDGPRMVLVFSSGETQGSGFKGRFSFETEYRVPGTEEPGVPCHFTYYSTSRMKGEFNSPRFPSNYPSKTNCMYLFHMEHPKEQVRIVFDGFKLRADKFVLTDRGAYGSNCDEDWVEIWNVIAHQEDRLVGRYCGSTAPGPIESREQADALKILLHTDDEGVYSGFKARYSFFTPGNVFGDDCGGNISNAISGEITSPQWPAKYEGPSTTKGDGHKTCNWYLAVRPGNRVMLHFQQFSVEGDPNTRGCAAAAVRIWEDVDGIPVELCGQELLQENSQFVSTRNTMRITFIMADKAIGAPGFRAVWTEVQDGSISNCHNSFFRCAKSQFCIPMDLKCDGTRNCGIANVTYDHSDEEDSTCSGAFPHFLSTCCTSISCLLFFCPLKILLLLVHQPLLLPFAVALCHIFSCYPCPMILPFNSF</sequence>
<dbReference type="FunFam" id="2.60.120.290:FF:000005">
    <property type="entry name" value="Procollagen C-endopeptidase enhancer 1"/>
    <property type="match status" value="1"/>
</dbReference>
<reference evidence="5 6" key="1">
    <citation type="submission" date="2015-12" db="EMBL/GenBank/DDBJ databases">
        <title>The genome of Folsomia candida.</title>
        <authorList>
            <person name="Faddeeva A."/>
            <person name="Derks M.F."/>
            <person name="Anvar Y."/>
            <person name="Smit S."/>
            <person name="Van Straalen N."/>
            <person name="Roelofs D."/>
        </authorList>
    </citation>
    <scope>NUCLEOTIDE SEQUENCE [LARGE SCALE GENOMIC DNA]</scope>
    <source>
        <strain evidence="5 6">VU population</strain>
        <tissue evidence="5">Whole body</tissue>
    </source>
</reference>
<feature type="compositionally biased region" description="Low complexity" evidence="3">
    <location>
        <begin position="213"/>
        <end position="232"/>
    </location>
</feature>
<dbReference type="CDD" id="cd00112">
    <property type="entry name" value="LDLa"/>
    <property type="match status" value="1"/>
</dbReference>
<dbReference type="Gene3D" id="4.10.400.10">
    <property type="entry name" value="Low-density Lipoprotein Receptor"/>
    <property type="match status" value="1"/>
</dbReference>
<proteinExistence type="predicted"/>
<dbReference type="SMART" id="SM00042">
    <property type="entry name" value="CUB"/>
    <property type="match status" value="5"/>
</dbReference>
<name>A0A226DWU9_FOLCA</name>
<dbReference type="STRING" id="158441.A0A226DWU9"/>
<dbReference type="AlphaFoldDB" id="A0A226DWU9"/>
<evidence type="ECO:0000259" key="4">
    <source>
        <dbReference type="PROSITE" id="PS01180"/>
    </source>
</evidence>
<feature type="domain" description="CUB" evidence="4">
    <location>
        <begin position="898"/>
        <end position="1028"/>
    </location>
</feature>
<feature type="domain" description="CUB" evidence="4">
    <location>
        <begin position="606"/>
        <end position="726"/>
    </location>
</feature>
<evidence type="ECO:0000256" key="1">
    <source>
        <dbReference type="ARBA" id="ARBA00023157"/>
    </source>
</evidence>
<dbReference type="GO" id="GO:0005886">
    <property type="term" value="C:plasma membrane"/>
    <property type="evidence" value="ECO:0007669"/>
    <property type="project" value="TreeGrafter"/>
</dbReference>
<dbReference type="Pfam" id="PF00431">
    <property type="entry name" value="CUB"/>
    <property type="match status" value="5"/>
</dbReference>
<evidence type="ECO:0000256" key="2">
    <source>
        <dbReference type="PROSITE-ProRule" id="PRU00059"/>
    </source>
</evidence>
<feature type="compositionally biased region" description="Low complexity" evidence="3">
    <location>
        <begin position="124"/>
        <end position="137"/>
    </location>
</feature>
<feature type="domain" description="CUB" evidence="4">
    <location>
        <begin position="462"/>
        <end position="590"/>
    </location>
</feature>
<organism evidence="5 6">
    <name type="scientific">Folsomia candida</name>
    <name type="common">Springtail</name>
    <dbReference type="NCBI Taxonomy" id="158441"/>
    <lineage>
        <taxon>Eukaryota</taxon>
        <taxon>Metazoa</taxon>
        <taxon>Ecdysozoa</taxon>
        <taxon>Arthropoda</taxon>
        <taxon>Hexapoda</taxon>
        <taxon>Collembola</taxon>
        <taxon>Entomobryomorpha</taxon>
        <taxon>Isotomoidea</taxon>
        <taxon>Isotomidae</taxon>
        <taxon>Proisotominae</taxon>
        <taxon>Folsomia</taxon>
    </lineage>
</organism>
<feature type="domain" description="CUB" evidence="4">
    <location>
        <begin position="748"/>
        <end position="883"/>
    </location>
</feature>
<dbReference type="PANTHER" id="PTHR47537:SF6">
    <property type="entry name" value="CUB DOMAIN-CONTAINING PROTEIN"/>
    <property type="match status" value="1"/>
</dbReference>
<dbReference type="SMART" id="SM00192">
    <property type="entry name" value="LDLa"/>
    <property type="match status" value="1"/>
</dbReference>
<dbReference type="InterPro" id="IPR000859">
    <property type="entry name" value="CUB_dom"/>
</dbReference>
<dbReference type="InterPro" id="IPR036055">
    <property type="entry name" value="LDL_receptor-like_sf"/>
</dbReference>
<dbReference type="CDD" id="cd00041">
    <property type="entry name" value="CUB"/>
    <property type="match status" value="5"/>
</dbReference>
<dbReference type="InterPro" id="IPR035914">
    <property type="entry name" value="Sperma_CUB_dom_sf"/>
</dbReference>
<feature type="compositionally biased region" description="Polar residues" evidence="3">
    <location>
        <begin position="279"/>
        <end position="290"/>
    </location>
</feature>
<feature type="region of interest" description="Disordered" evidence="3">
    <location>
        <begin position="124"/>
        <end position="149"/>
    </location>
</feature>
<dbReference type="PANTHER" id="PTHR47537">
    <property type="entry name" value="CUBILIN"/>
    <property type="match status" value="1"/>
</dbReference>
<evidence type="ECO:0000256" key="3">
    <source>
        <dbReference type="SAM" id="MobiDB-lite"/>
    </source>
</evidence>
<feature type="region of interest" description="Disordered" evidence="3">
    <location>
        <begin position="369"/>
        <end position="434"/>
    </location>
</feature>
<comment type="caution">
    <text evidence="2">Lacks conserved residue(s) required for the propagation of feature annotation.</text>
</comment>
<feature type="compositionally biased region" description="Low complexity" evidence="3">
    <location>
        <begin position="371"/>
        <end position="394"/>
    </location>
</feature>
<dbReference type="Gene3D" id="2.60.120.290">
    <property type="entry name" value="Spermadhesin, CUB domain"/>
    <property type="match status" value="5"/>
</dbReference>
<dbReference type="SUPFAM" id="SSF49854">
    <property type="entry name" value="Spermadhesin, CUB domain"/>
    <property type="match status" value="5"/>
</dbReference>
<dbReference type="SUPFAM" id="SSF57424">
    <property type="entry name" value="LDL receptor-like module"/>
    <property type="match status" value="1"/>
</dbReference>
<keyword evidence="6" id="KW-1185">Reference proteome</keyword>
<dbReference type="PROSITE" id="PS01180">
    <property type="entry name" value="CUB"/>
    <property type="match status" value="5"/>
</dbReference>
<evidence type="ECO:0000313" key="5">
    <source>
        <dbReference type="EMBL" id="OXA49955.1"/>
    </source>
</evidence>
<dbReference type="InterPro" id="IPR053207">
    <property type="entry name" value="Non-NMDA_GluR_Accessory"/>
</dbReference>
<keyword evidence="1" id="KW-1015">Disulfide bond</keyword>